<evidence type="ECO:0000313" key="4">
    <source>
        <dbReference type="Proteomes" id="UP000013827"/>
    </source>
</evidence>
<dbReference type="InterPro" id="IPR007466">
    <property type="entry name" value="Peptidyl-Arg-deiminase_porph"/>
</dbReference>
<sequence length="407" mass="44196">MLALTACCEALILLSPPAHHYGYYDSKRSAIYSFVNTFFEAAAGAGEQLYVVADNRTRRDLSEEYGLNDAIVGVLDDIWIRDFFVTQLSDTTLVRFGYRPMYLNQQEISWIDHSARRFVEQIWPRGEVSLLSGNGPYPCLKDACEMRADSLVLDGGGIVWEPTTRRAVVTERVLRDNPWLVGRLSLSADGLPPRPMGAADPYAGAPAITSADLEHAKSVLERLLAEALSPTNASGINVTVAIVPEEPSAPRLGHVDGICNWLAPSTLALSNFSDPSTFALFAARLAAAFGDDVNIVPFPYYPSSDVWKDGFESAEGVYVNFARTRYAIYVPTFGAPADSEALALVAEHADRPLAVVGVDARAVAIMGGSVRCLSTFLWGATAGGVALIALVLVSILYAYKESWEPRH</sequence>
<keyword evidence="2" id="KW-0812">Transmembrane</keyword>
<dbReference type="GO" id="GO:0009446">
    <property type="term" value="P:putrescine biosynthetic process"/>
    <property type="evidence" value="ECO:0007669"/>
    <property type="project" value="InterPro"/>
</dbReference>
<dbReference type="PaxDb" id="2903-EOD04196"/>
<evidence type="ECO:0008006" key="5">
    <source>
        <dbReference type="Google" id="ProtNLM"/>
    </source>
</evidence>
<keyword evidence="1" id="KW-0378">Hydrolase</keyword>
<proteinExistence type="predicted"/>
<dbReference type="SUPFAM" id="SSF55909">
    <property type="entry name" value="Pentein"/>
    <property type="match status" value="1"/>
</dbReference>
<accession>A0A0D3HYW1</accession>
<dbReference type="GO" id="GO:0004668">
    <property type="term" value="F:protein-arginine deiminase activity"/>
    <property type="evidence" value="ECO:0007669"/>
    <property type="project" value="InterPro"/>
</dbReference>
<reference evidence="3" key="2">
    <citation type="submission" date="2024-10" db="UniProtKB">
        <authorList>
            <consortium name="EnsemblProtists"/>
        </authorList>
    </citation>
    <scope>IDENTIFICATION</scope>
</reference>
<dbReference type="KEGG" id="ehx:EMIHUDRAFT_221272"/>
<keyword evidence="2" id="KW-1133">Transmembrane helix</keyword>
<dbReference type="PANTHER" id="PTHR31377:SF0">
    <property type="entry name" value="AGMATINE DEIMINASE-RELATED"/>
    <property type="match status" value="1"/>
</dbReference>
<dbReference type="GO" id="GO:0047632">
    <property type="term" value="F:agmatine deiminase activity"/>
    <property type="evidence" value="ECO:0007669"/>
    <property type="project" value="TreeGrafter"/>
</dbReference>
<protein>
    <recommendedName>
        <fullName evidence="5">Agmatine deiminase</fullName>
    </recommendedName>
</protein>
<evidence type="ECO:0000313" key="3">
    <source>
        <dbReference type="EnsemblProtists" id="EOD04196"/>
    </source>
</evidence>
<keyword evidence="4" id="KW-1185">Reference proteome</keyword>
<dbReference type="HOGENOM" id="CLU_051978_0_0_1"/>
<dbReference type="Proteomes" id="UP000013827">
    <property type="component" value="Unassembled WGS sequence"/>
</dbReference>
<dbReference type="Pfam" id="PF04371">
    <property type="entry name" value="PAD_porph"/>
    <property type="match status" value="1"/>
</dbReference>
<name>A0A0D3HYW1_EMIH1</name>
<reference evidence="4" key="1">
    <citation type="journal article" date="2013" name="Nature">
        <title>Pan genome of the phytoplankton Emiliania underpins its global distribution.</title>
        <authorList>
            <person name="Read B.A."/>
            <person name="Kegel J."/>
            <person name="Klute M.J."/>
            <person name="Kuo A."/>
            <person name="Lefebvre S.C."/>
            <person name="Maumus F."/>
            <person name="Mayer C."/>
            <person name="Miller J."/>
            <person name="Monier A."/>
            <person name="Salamov A."/>
            <person name="Young J."/>
            <person name="Aguilar M."/>
            <person name="Claverie J.M."/>
            <person name="Frickenhaus S."/>
            <person name="Gonzalez K."/>
            <person name="Herman E.K."/>
            <person name="Lin Y.C."/>
            <person name="Napier J."/>
            <person name="Ogata H."/>
            <person name="Sarno A.F."/>
            <person name="Shmutz J."/>
            <person name="Schroeder D."/>
            <person name="de Vargas C."/>
            <person name="Verret F."/>
            <person name="von Dassow P."/>
            <person name="Valentin K."/>
            <person name="Van de Peer Y."/>
            <person name="Wheeler G."/>
            <person name="Dacks J.B."/>
            <person name="Delwiche C.F."/>
            <person name="Dyhrman S.T."/>
            <person name="Glockner G."/>
            <person name="John U."/>
            <person name="Richards T."/>
            <person name="Worden A.Z."/>
            <person name="Zhang X."/>
            <person name="Grigoriev I.V."/>
            <person name="Allen A.E."/>
            <person name="Bidle K."/>
            <person name="Borodovsky M."/>
            <person name="Bowler C."/>
            <person name="Brownlee C."/>
            <person name="Cock J.M."/>
            <person name="Elias M."/>
            <person name="Gladyshev V.N."/>
            <person name="Groth M."/>
            <person name="Guda C."/>
            <person name="Hadaegh A."/>
            <person name="Iglesias-Rodriguez M.D."/>
            <person name="Jenkins J."/>
            <person name="Jones B.M."/>
            <person name="Lawson T."/>
            <person name="Leese F."/>
            <person name="Lindquist E."/>
            <person name="Lobanov A."/>
            <person name="Lomsadze A."/>
            <person name="Malik S.B."/>
            <person name="Marsh M.E."/>
            <person name="Mackinder L."/>
            <person name="Mock T."/>
            <person name="Mueller-Roeber B."/>
            <person name="Pagarete A."/>
            <person name="Parker M."/>
            <person name="Probert I."/>
            <person name="Quesneville H."/>
            <person name="Raines C."/>
            <person name="Rensing S.A."/>
            <person name="Riano-Pachon D.M."/>
            <person name="Richier S."/>
            <person name="Rokitta S."/>
            <person name="Shiraiwa Y."/>
            <person name="Soanes D.M."/>
            <person name="van der Giezen M."/>
            <person name="Wahlund T.M."/>
            <person name="Williams B."/>
            <person name="Wilson W."/>
            <person name="Wolfe G."/>
            <person name="Wurch L.L."/>
        </authorList>
    </citation>
    <scope>NUCLEOTIDE SEQUENCE</scope>
</reference>
<dbReference type="RefSeq" id="XP_005756625.1">
    <property type="nucleotide sequence ID" value="XM_005756568.1"/>
</dbReference>
<feature type="transmembrane region" description="Helical" evidence="2">
    <location>
        <begin position="376"/>
        <end position="399"/>
    </location>
</feature>
<keyword evidence="2" id="KW-0472">Membrane</keyword>
<evidence type="ECO:0000256" key="2">
    <source>
        <dbReference type="SAM" id="Phobius"/>
    </source>
</evidence>
<organism evidence="3 4">
    <name type="scientific">Emiliania huxleyi (strain CCMP1516)</name>
    <dbReference type="NCBI Taxonomy" id="280463"/>
    <lineage>
        <taxon>Eukaryota</taxon>
        <taxon>Haptista</taxon>
        <taxon>Haptophyta</taxon>
        <taxon>Prymnesiophyceae</taxon>
        <taxon>Isochrysidales</taxon>
        <taxon>Noelaerhabdaceae</taxon>
        <taxon>Emiliania</taxon>
    </lineage>
</organism>
<dbReference type="PANTHER" id="PTHR31377">
    <property type="entry name" value="AGMATINE DEIMINASE-RELATED"/>
    <property type="match status" value="1"/>
</dbReference>
<dbReference type="EnsemblProtists" id="EOD04196">
    <property type="protein sequence ID" value="EOD04196"/>
    <property type="gene ID" value="EMIHUDRAFT_221272"/>
</dbReference>
<dbReference type="AlphaFoldDB" id="A0A0D3HYW1"/>
<dbReference type="GeneID" id="17250357"/>
<evidence type="ECO:0000256" key="1">
    <source>
        <dbReference type="ARBA" id="ARBA00022801"/>
    </source>
</evidence>
<dbReference type="Gene3D" id="3.75.10.10">
    <property type="entry name" value="L-arginine/glycine Amidinotransferase, Chain A"/>
    <property type="match status" value="1"/>
</dbReference>